<dbReference type="AlphaFoldDB" id="A0A0G4EIN8"/>
<protein>
    <submittedName>
        <fullName evidence="1">Uncharacterized protein</fullName>
    </submittedName>
</protein>
<evidence type="ECO:0000313" key="1">
    <source>
        <dbReference type="EMBL" id="CEL95858.1"/>
    </source>
</evidence>
<dbReference type="VEuPathDB" id="CryptoDB:Vbra_1124"/>
<gene>
    <name evidence="1" type="ORF">Vbra_1124</name>
</gene>
<dbReference type="Proteomes" id="UP000041254">
    <property type="component" value="Unassembled WGS sequence"/>
</dbReference>
<sequence length="345" mass="38634">MSDSVPDELWLGRILPSLLVHEAVCVRATCRVKAALVTAALLVERIDGSLARHSLTGLIDIDRTAPLPFSYVLRAAYVLEQGSNEWPGMGRFIRLAAIYRLTPANGLPLVLSAQWLTAHLPSRTAFHQLPLAMAIYRLFSHLLTDEGTSLALQPADDGSYWIGNLWTFRVVPLGELPGGHPYAYGYKRTDPVIRSDRFLYLSFSAFLMHAVFLWWSDGEGVVGHRRVLEAHIGHGDCRYGRLLTDNITEDQGITVDYRRDRGDLNAADARDERNVIVSGFRPNETVASHLLVWNGRIDLFTTERRTADRPQPLSVRFQVSIGAVRRLLRPFGLERDVIDRGTVVG</sequence>
<dbReference type="EMBL" id="CDMY01000240">
    <property type="protein sequence ID" value="CEL95858.1"/>
    <property type="molecule type" value="Genomic_DNA"/>
</dbReference>
<reference evidence="1 2" key="1">
    <citation type="submission" date="2014-11" db="EMBL/GenBank/DDBJ databases">
        <authorList>
            <person name="Zhu J."/>
            <person name="Qi W."/>
            <person name="Song R."/>
        </authorList>
    </citation>
    <scope>NUCLEOTIDE SEQUENCE [LARGE SCALE GENOMIC DNA]</scope>
</reference>
<name>A0A0G4EIN8_VITBC</name>
<dbReference type="PhylomeDB" id="A0A0G4EIN8"/>
<dbReference type="InParanoid" id="A0A0G4EIN8"/>
<evidence type="ECO:0000313" key="2">
    <source>
        <dbReference type="Proteomes" id="UP000041254"/>
    </source>
</evidence>
<proteinExistence type="predicted"/>
<organism evidence="1 2">
    <name type="scientific">Vitrella brassicaformis (strain CCMP3155)</name>
    <dbReference type="NCBI Taxonomy" id="1169540"/>
    <lineage>
        <taxon>Eukaryota</taxon>
        <taxon>Sar</taxon>
        <taxon>Alveolata</taxon>
        <taxon>Colpodellida</taxon>
        <taxon>Vitrellaceae</taxon>
        <taxon>Vitrella</taxon>
    </lineage>
</organism>
<accession>A0A0G4EIN8</accession>
<keyword evidence="2" id="KW-1185">Reference proteome</keyword>